<keyword evidence="4 11" id="KW-0812">Transmembrane</keyword>
<protein>
    <submittedName>
        <fullName evidence="13">Uncharacterized protein</fullName>
    </submittedName>
</protein>
<comment type="caution">
    <text evidence="13">The sequence shown here is derived from an EMBL/GenBank/DDBJ whole genome shotgun (WGS) entry which is preliminary data.</text>
</comment>
<dbReference type="InterPro" id="IPR018108">
    <property type="entry name" value="MCP_transmembrane"/>
</dbReference>
<feature type="repeat" description="Solcar" evidence="11">
    <location>
        <begin position="8"/>
        <end position="92"/>
    </location>
</feature>
<feature type="repeat" description="Solcar" evidence="11">
    <location>
        <begin position="208"/>
        <end position="291"/>
    </location>
</feature>
<keyword evidence="5" id="KW-0677">Repeat</keyword>
<comment type="similarity">
    <text evidence="2 12">Belongs to the mitochondrial carrier (TC 2.A.29) family.</text>
</comment>
<dbReference type="GO" id="GO:1990547">
    <property type="term" value="P:mitochondrial phosphate ion transmembrane transport"/>
    <property type="evidence" value="ECO:0007669"/>
    <property type="project" value="InterPro"/>
</dbReference>
<dbReference type="GO" id="GO:0005743">
    <property type="term" value="C:mitochondrial inner membrane"/>
    <property type="evidence" value="ECO:0007669"/>
    <property type="project" value="UniProtKB-SubCell"/>
</dbReference>
<comment type="subcellular location">
    <subcellularLocation>
        <location evidence="1">Mitochondrion inner membrane</location>
        <topology evidence="1">Multi-pass membrane protein</topology>
    </subcellularLocation>
</comment>
<evidence type="ECO:0000256" key="8">
    <source>
        <dbReference type="ARBA" id="ARBA00022989"/>
    </source>
</evidence>
<organism evidence="13 14">
    <name type="scientific">Euplotes crassus</name>
    <dbReference type="NCBI Taxonomy" id="5936"/>
    <lineage>
        <taxon>Eukaryota</taxon>
        <taxon>Sar</taxon>
        <taxon>Alveolata</taxon>
        <taxon>Ciliophora</taxon>
        <taxon>Intramacronucleata</taxon>
        <taxon>Spirotrichea</taxon>
        <taxon>Hypotrichia</taxon>
        <taxon>Euplotida</taxon>
        <taxon>Euplotidae</taxon>
        <taxon>Moneuplotes</taxon>
    </lineage>
</organism>
<keyword evidence="3 12" id="KW-0813">Transport</keyword>
<evidence type="ECO:0000256" key="7">
    <source>
        <dbReference type="ARBA" id="ARBA00022946"/>
    </source>
</evidence>
<dbReference type="SUPFAM" id="SSF103506">
    <property type="entry name" value="Mitochondrial carrier"/>
    <property type="match status" value="1"/>
</dbReference>
<keyword evidence="9" id="KW-0496">Mitochondrion</keyword>
<dbReference type="EMBL" id="CAMPGE010017626">
    <property type="protein sequence ID" value="CAI2376093.1"/>
    <property type="molecule type" value="Genomic_DNA"/>
</dbReference>
<dbReference type="Gene3D" id="1.50.40.10">
    <property type="entry name" value="Mitochondrial carrier domain"/>
    <property type="match status" value="2"/>
</dbReference>
<gene>
    <name evidence="13" type="ORF">ECRASSUSDP1_LOCUS17462</name>
</gene>
<evidence type="ECO:0000313" key="14">
    <source>
        <dbReference type="Proteomes" id="UP001295684"/>
    </source>
</evidence>
<dbReference type="InterPro" id="IPR044677">
    <property type="entry name" value="SLC25A3/Pic2/Mir1-like"/>
</dbReference>
<keyword evidence="6" id="KW-0999">Mitochondrion inner membrane</keyword>
<evidence type="ECO:0000256" key="2">
    <source>
        <dbReference type="ARBA" id="ARBA00006375"/>
    </source>
</evidence>
<dbReference type="PANTHER" id="PTHR45671">
    <property type="entry name" value="SOLUTE CARRIER FAMILY 25 (MITOCHONDRIAL CARRIER PHOSPHATE CARRIER), MEMBER 3, LIKE-RELATED-RELATED"/>
    <property type="match status" value="1"/>
</dbReference>
<dbReference type="Proteomes" id="UP001295684">
    <property type="component" value="Unassembled WGS sequence"/>
</dbReference>
<dbReference type="Pfam" id="PF00153">
    <property type="entry name" value="Mito_carr"/>
    <property type="match status" value="3"/>
</dbReference>
<evidence type="ECO:0000256" key="6">
    <source>
        <dbReference type="ARBA" id="ARBA00022792"/>
    </source>
</evidence>
<sequence length="304" mass="33773">MSDVHDLSYYAKCMMGGILSCGLTHTAVVPLDIIKCRRQVDSKIYKSLGDGFKTVRAAEGMRGLTVGWVPTFIGYSAQGFGKFGFYEIFKDVYKKIVGEENAAKYQTTGFLVASACAEFIADILLCPWESLKVRTQVDMTGKFPRNPVAGFNLIKAKEGTNGFYKGLSPLWFRQIPYTMVKFACFERTVRYVYANWLTKDPSEYSKATKLTVTFLSGYWAGIFCAVVSHPADTIVSKLNSSKSEGSTFAKIGEIMGELGFMGVWRGLATRIIMIGTLTGLQWWIYDTFKTLTGLQTTGAVSKKK</sequence>
<dbReference type="PROSITE" id="PS50920">
    <property type="entry name" value="SOLCAR"/>
    <property type="match status" value="3"/>
</dbReference>
<evidence type="ECO:0000256" key="9">
    <source>
        <dbReference type="ARBA" id="ARBA00023128"/>
    </source>
</evidence>
<dbReference type="InterPro" id="IPR023395">
    <property type="entry name" value="MCP_dom_sf"/>
</dbReference>
<evidence type="ECO:0000256" key="3">
    <source>
        <dbReference type="ARBA" id="ARBA00022448"/>
    </source>
</evidence>
<evidence type="ECO:0000256" key="4">
    <source>
        <dbReference type="ARBA" id="ARBA00022692"/>
    </source>
</evidence>
<dbReference type="AlphaFoldDB" id="A0AAD1XNB3"/>
<dbReference type="PANTHER" id="PTHR45671:SF10">
    <property type="entry name" value="SOLUTE CARRIER FAMILY 25 MEMBER 3"/>
    <property type="match status" value="1"/>
</dbReference>
<reference evidence="13" key="1">
    <citation type="submission" date="2023-07" db="EMBL/GenBank/DDBJ databases">
        <authorList>
            <consortium name="AG Swart"/>
            <person name="Singh M."/>
            <person name="Singh A."/>
            <person name="Seah K."/>
            <person name="Emmerich C."/>
        </authorList>
    </citation>
    <scope>NUCLEOTIDE SEQUENCE</scope>
    <source>
        <strain evidence="13">DP1</strain>
    </source>
</reference>
<dbReference type="FunFam" id="1.50.40.10:FF:000005">
    <property type="entry name" value="Mitochondrial phosphate carrier protein 2"/>
    <property type="match status" value="1"/>
</dbReference>
<evidence type="ECO:0000313" key="13">
    <source>
        <dbReference type="EMBL" id="CAI2376093.1"/>
    </source>
</evidence>
<keyword evidence="7" id="KW-0809">Transit peptide</keyword>
<evidence type="ECO:0000256" key="5">
    <source>
        <dbReference type="ARBA" id="ARBA00022737"/>
    </source>
</evidence>
<evidence type="ECO:0000256" key="1">
    <source>
        <dbReference type="ARBA" id="ARBA00004448"/>
    </source>
</evidence>
<keyword evidence="8" id="KW-1133">Transmembrane helix</keyword>
<name>A0AAD1XNB3_EUPCR</name>
<evidence type="ECO:0000256" key="11">
    <source>
        <dbReference type="PROSITE-ProRule" id="PRU00282"/>
    </source>
</evidence>
<evidence type="ECO:0000256" key="10">
    <source>
        <dbReference type="ARBA" id="ARBA00023136"/>
    </source>
</evidence>
<proteinExistence type="inferred from homology"/>
<keyword evidence="14" id="KW-1185">Reference proteome</keyword>
<feature type="repeat" description="Solcar" evidence="11">
    <location>
        <begin position="105"/>
        <end position="191"/>
    </location>
</feature>
<dbReference type="GO" id="GO:0005315">
    <property type="term" value="F:phosphate transmembrane transporter activity"/>
    <property type="evidence" value="ECO:0007669"/>
    <property type="project" value="InterPro"/>
</dbReference>
<evidence type="ECO:0000256" key="12">
    <source>
        <dbReference type="RuleBase" id="RU000488"/>
    </source>
</evidence>
<keyword evidence="10 11" id="KW-0472">Membrane</keyword>
<accession>A0AAD1XNB3</accession>